<dbReference type="InterPro" id="IPR007822">
    <property type="entry name" value="LANC-like"/>
</dbReference>
<accession>A0A6L2PX05</accession>
<dbReference type="SMART" id="SM01260">
    <property type="entry name" value="LANC_like"/>
    <property type="match status" value="1"/>
</dbReference>
<dbReference type="InterPro" id="IPR020464">
    <property type="entry name" value="LanC-like_prot_euk"/>
</dbReference>
<keyword evidence="2" id="KW-0479">Metal-binding</keyword>
<dbReference type="InterPro" id="IPR012341">
    <property type="entry name" value="6hp_glycosidase-like_sf"/>
</dbReference>
<dbReference type="SUPFAM" id="SSF158745">
    <property type="entry name" value="LanC-like"/>
    <property type="match status" value="1"/>
</dbReference>
<keyword evidence="2" id="KW-0862">Zinc</keyword>
<reference evidence="4" key="1">
    <citation type="submission" date="2020-01" db="EMBL/GenBank/DDBJ databases">
        <title>Draft genome sequence of the Termite Coptotermes fromosanus.</title>
        <authorList>
            <person name="Itakura S."/>
            <person name="Yosikawa Y."/>
            <person name="Umezawa K."/>
        </authorList>
    </citation>
    <scope>NUCLEOTIDE SEQUENCE [LARGE SCALE GENOMIC DNA]</scope>
</reference>
<dbReference type="GO" id="GO:0005886">
    <property type="term" value="C:plasma membrane"/>
    <property type="evidence" value="ECO:0007669"/>
    <property type="project" value="TreeGrafter"/>
</dbReference>
<feature type="non-terminal residue" evidence="3">
    <location>
        <position position="1"/>
    </location>
</feature>
<dbReference type="CDD" id="cd04794">
    <property type="entry name" value="euk_LANCL"/>
    <property type="match status" value="1"/>
</dbReference>
<dbReference type="Proteomes" id="UP000502823">
    <property type="component" value="Unassembled WGS sequence"/>
</dbReference>
<organism evidence="3 4">
    <name type="scientific">Coptotermes formosanus</name>
    <name type="common">Formosan subterranean termite</name>
    <dbReference type="NCBI Taxonomy" id="36987"/>
    <lineage>
        <taxon>Eukaryota</taxon>
        <taxon>Metazoa</taxon>
        <taxon>Ecdysozoa</taxon>
        <taxon>Arthropoda</taxon>
        <taxon>Hexapoda</taxon>
        <taxon>Insecta</taxon>
        <taxon>Pterygota</taxon>
        <taxon>Neoptera</taxon>
        <taxon>Polyneoptera</taxon>
        <taxon>Dictyoptera</taxon>
        <taxon>Blattodea</taxon>
        <taxon>Blattoidea</taxon>
        <taxon>Termitoidae</taxon>
        <taxon>Rhinotermitidae</taxon>
        <taxon>Coptotermes</taxon>
    </lineage>
</organism>
<evidence type="ECO:0000256" key="1">
    <source>
        <dbReference type="ARBA" id="ARBA00007179"/>
    </source>
</evidence>
<sequence>IRPEFQEKLESAVNKLLSELVERLHESDSHDYSVYTGTSGIALLYFLMSRKLNNASYAERALKMTEKALSKLKNHRVSYLNGDAGPLAIGAMLYHAQGAETKSQDCIDRLKKMLPRVLDLRSDLPDEILYGRTGYLFALLYLNKYLGQNTIDSNTVQQVLSAVLRSGQNLAQREGRHVPLMYMWHGKYYLGGAHGIAGILYMLLQAKDYMTEPELNNLVRPTIDYLQGICFPSSNFPSSLGNNSDRLVQWCHGAPGIVFLFAQAYKESMPGSLCYFTQPVFGHDDYLQTALKCGDVVWMRGLLTKGYSICHGVAGNAYTFLVLYQLTGDLRHLHRACKFAEWCMRYGKHQYHTPDRPLSLFEEVKIVELTGLYTKIQGQMYHTNVYESKAAHQLSGCCIHNPGVHQLRKATEIQLHPRNFNREAGFTLS</sequence>
<protein>
    <recommendedName>
        <fullName evidence="5">LanC-like protein 2</fullName>
    </recommendedName>
</protein>
<dbReference type="PANTHER" id="PTHR12736">
    <property type="entry name" value="LANC-LIKE PROTEIN"/>
    <property type="match status" value="1"/>
</dbReference>
<evidence type="ECO:0008006" key="5">
    <source>
        <dbReference type="Google" id="ProtNLM"/>
    </source>
</evidence>
<dbReference type="PRINTS" id="PR01950">
    <property type="entry name" value="LANCSUPER"/>
</dbReference>
<dbReference type="Pfam" id="PF05147">
    <property type="entry name" value="LANC_like"/>
    <property type="match status" value="1"/>
</dbReference>
<dbReference type="InParanoid" id="A0A6L2PX05"/>
<dbReference type="PANTHER" id="PTHR12736:SF21">
    <property type="entry name" value="LANC-LIKE PROTEIN 2"/>
    <property type="match status" value="1"/>
</dbReference>
<evidence type="ECO:0000313" key="3">
    <source>
        <dbReference type="EMBL" id="GFG37121.1"/>
    </source>
</evidence>
<dbReference type="PRINTS" id="PR01951">
    <property type="entry name" value="LANCEUKARYTE"/>
</dbReference>
<comment type="similarity">
    <text evidence="1">Belongs to the LanC-like protein family.</text>
</comment>
<dbReference type="EMBL" id="BLKM01009501">
    <property type="protein sequence ID" value="GFG37121.1"/>
    <property type="molecule type" value="Genomic_DNA"/>
</dbReference>
<gene>
    <name evidence="3" type="ORF">Cfor_05783</name>
</gene>
<dbReference type="AlphaFoldDB" id="A0A6L2PX05"/>
<dbReference type="GO" id="GO:0046872">
    <property type="term" value="F:metal ion binding"/>
    <property type="evidence" value="ECO:0007669"/>
    <property type="project" value="UniProtKB-KW"/>
</dbReference>
<feature type="binding site" evidence="2">
    <location>
        <position position="251"/>
    </location>
    <ligand>
        <name>Zn(2+)</name>
        <dbReference type="ChEBI" id="CHEBI:29105"/>
    </ligand>
</feature>
<dbReference type="GO" id="GO:0005975">
    <property type="term" value="P:carbohydrate metabolic process"/>
    <property type="evidence" value="ECO:0007669"/>
    <property type="project" value="InterPro"/>
</dbReference>
<dbReference type="GO" id="GO:0031179">
    <property type="term" value="P:peptide modification"/>
    <property type="evidence" value="ECO:0007669"/>
    <property type="project" value="InterPro"/>
</dbReference>
<comment type="caution">
    <text evidence="3">The sequence shown here is derived from an EMBL/GenBank/DDBJ whole genome shotgun (WGS) entry which is preliminary data.</text>
</comment>
<feature type="binding site" evidence="2">
    <location>
        <position position="311"/>
    </location>
    <ligand>
        <name>Zn(2+)</name>
        <dbReference type="ChEBI" id="CHEBI:29105"/>
    </ligand>
</feature>
<proteinExistence type="inferred from homology"/>
<evidence type="ECO:0000313" key="4">
    <source>
        <dbReference type="Proteomes" id="UP000502823"/>
    </source>
</evidence>
<evidence type="ECO:0000256" key="2">
    <source>
        <dbReference type="PIRSR" id="PIRSR607822-1"/>
    </source>
</evidence>
<keyword evidence="4" id="KW-1185">Reference proteome</keyword>
<dbReference type="Gene3D" id="1.50.10.10">
    <property type="match status" value="1"/>
</dbReference>
<name>A0A6L2PX05_COPFO</name>
<feature type="binding site" evidence="2">
    <location>
        <position position="310"/>
    </location>
    <ligand>
        <name>Zn(2+)</name>
        <dbReference type="ChEBI" id="CHEBI:29105"/>
    </ligand>
</feature>
<dbReference type="OrthoDB" id="10257263at2759"/>